<feature type="compositionally biased region" description="Low complexity" evidence="1">
    <location>
        <begin position="48"/>
        <end position="60"/>
    </location>
</feature>
<feature type="region of interest" description="Disordered" evidence="1">
    <location>
        <begin position="26"/>
        <end position="63"/>
    </location>
</feature>
<keyword evidence="3" id="KW-1185">Reference proteome</keyword>
<sequence>MAPNPFTRDTQPTPTDIDWKMFAALRRKNPPEAQRLREQPERTERTQEPSSSASAVKHSSTTLLYPPRPNGLLWLLFAPVLSTRPPMLAQRQPPATPRPAVEADHEDFSQQLNIFIHSPQLGSLSHSKGPITQLYNPDTGELPF</sequence>
<evidence type="ECO:0000256" key="1">
    <source>
        <dbReference type="SAM" id="MobiDB-lite"/>
    </source>
</evidence>
<accession>A0A4Y7TMY9</accession>
<organism evidence="2 3">
    <name type="scientific">Coprinellus micaceus</name>
    <name type="common">Glistening ink-cap mushroom</name>
    <name type="synonym">Coprinus micaceus</name>
    <dbReference type="NCBI Taxonomy" id="71717"/>
    <lineage>
        <taxon>Eukaryota</taxon>
        <taxon>Fungi</taxon>
        <taxon>Dikarya</taxon>
        <taxon>Basidiomycota</taxon>
        <taxon>Agaricomycotina</taxon>
        <taxon>Agaricomycetes</taxon>
        <taxon>Agaricomycetidae</taxon>
        <taxon>Agaricales</taxon>
        <taxon>Agaricineae</taxon>
        <taxon>Psathyrellaceae</taxon>
        <taxon>Coprinellus</taxon>
    </lineage>
</organism>
<protein>
    <submittedName>
        <fullName evidence="2">Uncharacterized protein</fullName>
    </submittedName>
</protein>
<reference evidence="2 3" key="1">
    <citation type="journal article" date="2019" name="Nat. Ecol. Evol.">
        <title>Megaphylogeny resolves global patterns of mushroom evolution.</title>
        <authorList>
            <person name="Varga T."/>
            <person name="Krizsan K."/>
            <person name="Foldi C."/>
            <person name="Dima B."/>
            <person name="Sanchez-Garcia M."/>
            <person name="Sanchez-Ramirez S."/>
            <person name="Szollosi G.J."/>
            <person name="Szarkandi J.G."/>
            <person name="Papp V."/>
            <person name="Albert L."/>
            <person name="Andreopoulos W."/>
            <person name="Angelini C."/>
            <person name="Antonin V."/>
            <person name="Barry K.W."/>
            <person name="Bougher N.L."/>
            <person name="Buchanan P."/>
            <person name="Buyck B."/>
            <person name="Bense V."/>
            <person name="Catcheside P."/>
            <person name="Chovatia M."/>
            <person name="Cooper J."/>
            <person name="Damon W."/>
            <person name="Desjardin D."/>
            <person name="Finy P."/>
            <person name="Geml J."/>
            <person name="Haridas S."/>
            <person name="Hughes K."/>
            <person name="Justo A."/>
            <person name="Karasinski D."/>
            <person name="Kautmanova I."/>
            <person name="Kiss B."/>
            <person name="Kocsube S."/>
            <person name="Kotiranta H."/>
            <person name="LaButti K.M."/>
            <person name="Lechner B.E."/>
            <person name="Liimatainen K."/>
            <person name="Lipzen A."/>
            <person name="Lukacs Z."/>
            <person name="Mihaltcheva S."/>
            <person name="Morgado L.N."/>
            <person name="Niskanen T."/>
            <person name="Noordeloos M.E."/>
            <person name="Ohm R.A."/>
            <person name="Ortiz-Santana B."/>
            <person name="Ovrebo C."/>
            <person name="Racz N."/>
            <person name="Riley R."/>
            <person name="Savchenko A."/>
            <person name="Shiryaev A."/>
            <person name="Soop K."/>
            <person name="Spirin V."/>
            <person name="Szebenyi C."/>
            <person name="Tomsovsky M."/>
            <person name="Tulloss R.E."/>
            <person name="Uehling J."/>
            <person name="Grigoriev I.V."/>
            <person name="Vagvolgyi C."/>
            <person name="Papp T."/>
            <person name="Martin F.M."/>
            <person name="Miettinen O."/>
            <person name="Hibbett D.S."/>
            <person name="Nagy L.G."/>
        </authorList>
    </citation>
    <scope>NUCLEOTIDE SEQUENCE [LARGE SCALE GENOMIC DNA]</scope>
    <source>
        <strain evidence="2 3">FP101781</strain>
    </source>
</reference>
<evidence type="ECO:0000313" key="2">
    <source>
        <dbReference type="EMBL" id="TEB34899.1"/>
    </source>
</evidence>
<dbReference type="EMBL" id="QPFP01000008">
    <property type="protein sequence ID" value="TEB34899.1"/>
    <property type="molecule type" value="Genomic_DNA"/>
</dbReference>
<dbReference type="AlphaFoldDB" id="A0A4Y7TMY9"/>
<evidence type="ECO:0000313" key="3">
    <source>
        <dbReference type="Proteomes" id="UP000298030"/>
    </source>
</evidence>
<dbReference type="OrthoDB" id="10611523at2759"/>
<name>A0A4Y7TMY9_COPMI</name>
<proteinExistence type="predicted"/>
<feature type="compositionally biased region" description="Basic and acidic residues" evidence="1">
    <location>
        <begin position="34"/>
        <end position="47"/>
    </location>
</feature>
<gene>
    <name evidence="2" type="ORF">FA13DRAFT_1788520</name>
</gene>
<dbReference type="Proteomes" id="UP000298030">
    <property type="component" value="Unassembled WGS sequence"/>
</dbReference>
<comment type="caution">
    <text evidence="2">The sequence shown here is derived from an EMBL/GenBank/DDBJ whole genome shotgun (WGS) entry which is preliminary data.</text>
</comment>